<dbReference type="InterPro" id="IPR051955">
    <property type="entry name" value="PME_Inhibitor"/>
</dbReference>
<dbReference type="GO" id="GO:0004857">
    <property type="term" value="F:enzyme inhibitor activity"/>
    <property type="evidence" value="ECO:0007669"/>
    <property type="project" value="InterPro"/>
</dbReference>
<organism evidence="4 5">
    <name type="scientific">Canna indica</name>
    <name type="common">Indian-shot</name>
    <dbReference type="NCBI Taxonomy" id="4628"/>
    <lineage>
        <taxon>Eukaryota</taxon>
        <taxon>Viridiplantae</taxon>
        <taxon>Streptophyta</taxon>
        <taxon>Embryophyta</taxon>
        <taxon>Tracheophyta</taxon>
        <taxon>Spermatophyta</taxon>
        <taxon>Magnoliopsida</taxon>
        <taxon>Liliopsida</taxon>
        <taxon>Zingiberales</taxon>
        <taxon>Cannaceae</taxon>
        <taxon>Canna</taxon>
    </lineage>
</organism>
<protein>
    <submittedName>
        <fullName evidence="4">Pectinesterase 1-like</fullName>
    </submittedName>
</protein>
<proteinExistence type="predicted"/>
<sequence length="176" mass="18950">MALTRSDPLLLLLLLAFASLTASGATIVQENCGRTLYPQLCISYLSQMPESGSADAHHLAELAIRAAAQVGTKTSTYISKVLNSALNDSMWQQCLNDCSESYINAVAELDDSTGAMDEFAYADVNKFVNAAIGDTQTCEEACRNSAFGEKATLLKMNEEFGNLCKVILVLVNILPK</sequence>
<evidence type="ECO:0000313" key="5">
    <source>
        <dbReference type="Proteomes" id="UP001327560"/>
    </source>
</evidence>
<dbReference type="AlphaFoldDB" id="A0AAQ3L5D3"/>
<evidence type="ECO:0000256" key="2">
    <source>
        <dbReference type="SAM" id="SignalP"/>
    </source>
</evidence>
<feature type="domain" description="Pectinesterase inhibitor" evidence="3">
    <location>
        <begin position="23"/>
        <end position="170"/>
    </location>
</feature>
<feature type="signal peptide" evidence="2">
    <location>
        <begin position="1"/>
        <end position="24"/>
    </location>
</feature>
<dbReference type="InterPro" id="IPR006501">
    <property type="entry name" value="Pectinesterase_inhib_dom"/>
</dbReference>
<dbReference type="CDD" id="cd15801">
    <property type="entry name" value="PMEI-like_1"/>
    <property type="match status" value="1"/>
</dbReference>
<dbReference type="InterPro" id="IPR035513">
    <property type="entry name" value="Invertase/methylesterase_inhib"/>
</dbReference>
<dbReference type="PANTHER" id="PTHR31080:SF296">
    <property type="entry name" value="OS05G0360900 PROTEIN"/>
    <property type="match status" value="1"/>
</dbReference>
<reference evidence="4 5" key="1">
    <citation type="submission" date="2023-10" db="EMBL/GenBank/DDBJ databases">
        <title>Chromosome-scale genome assembly provides insights into flower coloration mechanisms of Canna indica.</title>
        <authorList>
            <person name="Li C."/>
        </authorList>
    </citation>
    <scope>NUCLEOTIDE SEQUENCE [LARGE SCALE GENOMIC DNA]</scope>
    <source>
        <tissue evidence="4">Flower</tissue>
    </source>
</reference>
<accession>A0AAQ3L5D3</accession>
<dbReference type="Pfam" id="PF04043">
    <property type="entry name" value="PMEI"/>
    <property type="match status" value="1"/>
</dbReference>
<dbReference type="Proteomes" id="UP001327560">
    <property type="component" value="Chromosome 9"/>
</dbReference>
<dbReference type="Gene3D" id="1.20.140.40">
    <property type="entry name" value="Invertase/pectin methylesterase inhibitor family protein"/>
    <property type="match status" value="1"/>
</dbReference>
<keyword evidence="1 2" id="KW-0732">Signal</keyword>
<evidence type="ECO:0000313" key="4">
    <source>
        <dbReference type="EMBL" id="WOL18878.1"/>
    </source>
</evidence>
<dbReference type="SMART" id="SM00856">
    <property type="entry name" value="PMEI"/>
    <property type="match status" value="1"/>
</dbReference>
<name>A0AAQ3L5D3_9LILI</name>
<dbReference type="SUPFAM" id="SSF101148">
    <property type="entry name" value="Plant invertase/pectin methylesterase inhibitor"/>
    <property type="match status" value="1"/>
</dbReference>
<dbReference type="EMBL" id="CP136898">
    <property type="protein sequence ID" value="WOL18878.1"/>
    <property type="molecule type" value="Genomic_DNA"/>
</dbReference>
<evidence type="ECO:0000256" key="1">
    <source>
        <dbReference type="ARBA" id="ARBA00022729"/>
    </source>
</evidence>
<evidence type="ECO:0000259" key="3">
    <source>
        <dbReference type="SMART" id="SM00856"/>
    </source>
</evidence>
<keyword evidence="5" id="KW-1185">Reference proteome</keyword>
<dbReference type="NCBIfam" id="TIGR01614">
    <property type="entry name" value="PME_inhib"/>
    <property type="match status" value="1"/>
</dbReference>
<dbReference type="PANTHER" id="PTHR31080">
    <property type="entry name" value="PECTINESTERASE INHIBITOR-LIKE"/>
    <property type="match status" value="1"/>
</dbReference>
<gene>
    <name evidence="4" type="ORF">Cni_G27675</name>
</gene>
<feature type="chain" id="PRO_5043005002" evidence="2">
    <location>
        <begin position="25"/>
        <end position="176"/>
    </location>
</feature>